<protein>
    <submittedName>
        <fullName evidence="2">Uncharacterized protein</fullName>
    </submittedName>
</protein>
<evidence type="ECO:0000256" key="1">
    <source>
        <dbReference type="SAM" id="MobiDB-lite"/>
    </source>
</evidence>
<evidence type="ECO:0000313" key="3">
    <source>
        <dbReference type="Proteomes" id="UP000023152"/>
    </source>
</evidence>
<keyword evidence="3" id="KW-1185">Reference proteome</keyword>
<dbReference type="AlphaFoldDB" id="X6NHY2"/>
<comment type="caution">
    <text evidence="2">The sequence shown here is derived from an EMBL/GenBank/DDBJ whole genome shotgun (WGS) entry which is preliminary data.</text>
</comment>
<reference evidence="2 3" key="1">
    <citation type="journal article" date="2013" name="Curr. Biol.">
        <title>The Genome of the Foraminiferan Reticulomyxa filosa.</title>
        <authorList>
            <person name="Glockner G."/>
            <person name="Hulsmann N."/>
            <person name="Schleicher M."/>
            <person name="Noegel A.A."/>
            <person name="Eichinger L."/>
            <person name="Gallinger C."/>
            <person name="Pawlowski J."/>
            <person name="Sierra R."/>
            <person name="Euteneuer U."/>
            <person name="Pillet L."/>
            <person name="Moustafa A."/>
            <person name="Platzer M."/>
            <person name="Groth M."/>
            <person name="Szafranski K."/>
            <person name="Schliwa M."/>
        </authorList>
    </citation>
    <scope>NUCLEOTIDE SEQUENCE [LARGE SCALE GENOMIC DNA]</scope>
</reference>
<accession>X6NHY2</accession>
<dbReference type="Proteomes" id="UP000023152">
    <property type="component" value="Unassembled WGS sequence"/>
</dbReference>
<evidence type="ECO:0000313" key="2">
    <source>
        <dbReference type="EMBL" id="ETO25513.1"/>
    </source>
</evidence>
<gene>
    <name evidence="2" type="ORF">RFI_11623</name>
</gene>
<feature type="compositionally biased region" description="Low complexity" evidence="1">
    <location>
        <begin position="66"/>
        <end position="87"/>
    </location>
</feature>
<feature type="compositionally biased region" description="Polar residues" evidence="1">
    <location>
        <begin position="34"/>
        <end position="51"/>
    </location>
</feature>
<sequence>MAAFNSNTPSKMQQFLSPSSRQLLDLQSQLSQSPKNASWQATNISPGSLSTPGGHIKLFDPATMGSSSGVVSRNNSSNSSSTTDSNWTVNAPLQMLQQQLNNTTTNPIVRPITSNTGDTKIGDNLFATAYQHYPKEVKRNNNGPSYPLNNYQTDFLRMSENTSESKDQFATVS</sequence>
<organism evidence="2 3">
    <name type="scientific">Reticulomyxa filosa</name>
    <dbReference type="NCBI Taxonomy" id="46433"/>
    <lineage>
        <taxon>Eukaryota</taxon>
        <taxon>Sar</taxon>
        <taxon>Rhizaria</taxon>
        <taxon>Retaria</taxon>
        <taxon>Foraminifera</taxon>
        <taxon>Monothalamids</taxon>
        <taxon>Reticulomyxidae</taxon>
        <taxon>Reticulomyxa</taxon>
    </lineage>
</organism>
<dbReference type="EMBL" id="ASPP01008471">
    <property type="protein sequence ID" value="ETO25513.1"/>
    <property type="molecule type" value="Genomic_DNA"/>
</dbReference>
<feature type="region of interest" description="Disordered" evidence="1">
    <location>
        <begin position="26"/>
        <end position="87"/>
    </location>
</feature>
<proteinExistence type="predicted"/>
<name>X6NHY2_RETFI</name>